<dbReference type="PANTHER" id="PTHR42850:SF4">
    <property type="entry name" value="ZINC-DEPENDENT ENDOPOLYPHOSPHATASE"/>
    <property type="match status" value="1"/>
</dbReference>
<dbReference type="InterPro" id="IPR050126">
    <property type="entry name" value="Ap4A_hydrolase"/>
</dbReference>
<dbReference type="GO" id="GO:0008803">
    <property type="term" value="F:bis(5'-nucleosyl)-tetraphosphatase (symmetrical) activity"/>
    <property type="evidence" value="ECO:0007669"/>
    <property type="project" value="TreeGrafter"/>
</dbReference>
<dbReference type="GO" id="GO:0016791">
    <property type="term" value="F:phosphatase activity"/>
    <property type="evidence" value="ECO:0007669"/>
    <property type="project" value="TreeGrafter"/>
</dbReference>
<dbReference type="PANTHER" id="PTHR42850">
    <property type="entry name" value="METALLOPHOSPHOESTERASE"/>
    <property type="match status" value="1"/>
</dbReference>
<name>A0A8J3MAH8_9RHOB</name>
<evidence type="ECO:0000259" key="1">
    <source>
        <dbReference type="Pfam" id="PF00149"/>
    </source>
</evidence>
<reference evidence="2" key="1">
    <citation type="journal article" date="2014" name="Int. J. Syst. Evol. Microbiol.">
        <title>Complete genome sequence of Corynebacterium casei LMG S-19264T (=DSM 44701T), isolated from a smear-ripened cheese.</title>
        <authorList>
            <consortium name="US DOE Joint Genome Institute (JGI-PGF)"/>
            <person name="Walter F."/>
            <person name="Albersmeier A."/>
            <person name="Kalinowski J."/>
            <person name="Ruckert C."/>
        </authorList>
    </citation>
    <scope>NUCLEOTIDE SEQUENCE</scope>
    <source>
        <strain evidence="2">KCTC 42650</strain>
    </source>
</reference>
<organism evidence="2 3">
    <name type="scientific">Seohaeicola zhoushanensis</name>
    <dbReference type="NCBI Taxonomy" id="1569283"/>
    <lineage>
        <taxon>Bacteria</taxon>
        <taxon>Pseudomonadati</taxon>
        <taxon>Pseudomonadota</taxon>
        <taxon>Alphaproteobacteria</taxon>
        <taxon>Rhodobacterales</taxon>
        <taxon>Roseobacteraceae</taxon>
        <taxon>Seohaeicola</taxon>
    </lineage>
</organism>
<dbReference type="GO" id="GO:0110154">
    <property type="term" value="P:RNA decapping"/>
    <property type="evidence" value="ECO:0007669"/>
    <property type="project" value="TreeGrafter"/>
</dbReference>
<evidence type="ECO:0000313" key="3">
    <source>
        <dbReference type="Proteomes" id="UP000626220"/>
    </source>
</evidence>
<reference evidence="2" key="2">
    <citation type="submission" date="2020-09" db="EMBL/GenBank/DDBJ databases">
        <authorList>
            <person name="Sun Q."/>
            <person name="Kim S."/>
        </authorList>
    </citation>
    <scope>NUCLEOTIDE SEQUENCE</scope>
    <source>
        <strain evidence="2">KCTC 42650</strain>
    </source>
</reference>
<dbReference type="Pfam" id="PF00149">
    <property type="entry name" value="Metallophos"/>
    <property type="match status" value="1"/>
</dbReference>
<sequence length="243" mass="26661">MTTPLYVIGDTHGQTAFLDQALDWIHTDGGDNARIIFLGDFEDRGPDSRGVIERVMTGMAQGRPWRAVMGNHDRMFTRFLDDGTLTDSRVKTKGLDWLNPRLGGSATLASYGVENAASRPGDEVLAEARAAVPAAHRSFLAGLPRFIEEGPFLFVHAGILPGVPLSGQTEDDLVWIRDPFLMYSDPHPWLVVHGHTALDMPFHHGNRVNLDGGAGYGRPIYPAVFENGQVWLLDEAGRLPLVP</sequence>
<comment type="caution">
    <text evidence="2">The sequence shown here is derived from an EMBL/GenBank/DDBJ whole genome shotgun (WGS) entry which is preliminary data.</text>
</comment>
<feature type="domain" description="Calcineurin-like phosphoesterase" evidence="1">
    <location>
        <begin position="4"/>
        <end position="207"/>
    </location>
</feature>
<dbReference type="EMBL" id="BNCJ01000009">
    <property type="protein sequence ID" value="GHF57387.1"/>
    <property type="molecule type" value="Genomic_DNA"/>
</dbReference>
<dbReference type="Gene3D" id="3.60.21.10">
    <property type="match status" value="1"/>
</dbReference>
<dbReference type="SUPFAM" id="SSF56300">
    <property type="entry name" value="Metallo-dependent phosphatases"/>
    <property type="match status" value="1"/>
</dbReference>
<dbReference type="RefSeq" id="WP_189681015.1">
    <property type="nucleotide sequence ID" value="NZ_BNCJ01000009.1"/>
</dbReference>
<protein>
    <submittedName>
        <fullName evidence="2">Serine/threonine protein phosphatase</fullName>
    </submittedName>
</protein>
<proteinExistence type="predicted"/>
<dbReference type="Proteomes" id="UP000626220">
    <property type="component" value="Unassembled WGS sequence"/>
</dbReference>
<dbReference type="InterPro" id="IPR029052">
    <property type="entry name" value="Metallo-depent_PP-like"/>
</dbReference>
<evidence type="ECO:0000313" key="2">
    <source>
        <dbReference type="EMBL" id="GHF57387.1"/>
    </source>
</evidence>
<dbReference type="GO" id="GO:0005737">
    <property type="term" value="C:cytoplasm"/>
    <property type="evidence" value="ECO:0007669"/>
    <property type="project" value="TreeGrafter"/>
</dbReference>
<keyword evidence="3" id="KW-1185">Reference proteome</keyword>
<gene>
    <name evidence="2" type="ORF">GCM10017056_31050</name>
</gene>
<dbReference type="AlphaFoldDB" id="A0A8J3MAH8"/>
<dbReference type="InterPro" id="IPR004843">
    <property type="entry name" value="Calcineurin-like_PHP"/>
</dbReference>
<accession>A0A8J3MAH8</accession>